<dbReference type="HOGENOM" id="CLU_042767_1_0_10"/>
<dbReference type="PATRIC" id="fig|1002367.3.peg.317"/>
<dbReference type="eggNOG" id="COG3464">
    <property type="taxonomic scope" value="Bacteria"/>
</dbReference>
<feature type="domain" description="Transposase IS204/IS1001/IS1096/IS1165 DDE" evidence="1">
    <location>
        <begin position="51"/>
        <end position="166"/>
    </location>
</feature>
<accession>G6AUV9</accession>
<dbReference type="EMBL" id="AFZZ01000050">
    <property type="protein sequence ID" value="EHJ41795.1"/>
    <property type="molecule type" value="Genomic_DNA"/>
</dbReference>
<dbReference type="InterPro" id="IPR047951">
    <property type="entry name" value="Transpos_ISL3"/>
</dbReference>
<dbReference type="GeneID" id="78336259"/>
<dbReference type="AlphaFoldDB" id="G6AUV9"/>
<sequence>MSIKSVAEFTHLKANVLNDYYKNHLSEFHSWNQKKHSEEFTLYACNLGEHLAIDESSLSNGELYTIVTNKDGHGRKGTLVAMVKGVKSDFIIKKLQRLPAGKRAMVKSVTMDMSNSMYKIVRKCFPNAEQIVDRFHVQKLMYDALQDLRIKHRWEVIAEDNRMRALYKEKGLEYKPEILSCGDTLKPYGKMQQVACKKAE</sequence>
<protein>
    <submittedName>
        <fullName evidence="2">Transposase</fullName>
    </submittedName>
</protein>
<dbReference type="InterPro" id="IPR002560">
    <property type="entry name" value="Transposase_DDE"/>
</dbReference>
<organism evidence="2 3">
    <name type="scientific">Leyella stercorea DSM 18206</name>
    <dbReference type="NCBI Taxonomy" id="1002367"/>
    <lineage>
        <taxon>Bacteria</taxon>
        <taxon>Pseudomonadati</taxon>
        <taxon>Bacteroidota</taxon>
        <taxon>Bacteroidia</taxon>
        <taxon>Bacteroidales</taxon>
        <taxon>Prevotellaceae</taxon>
        <taxon>Leyella</taxon>
    </lineage>
</organism>
<evidence type="ECO:0000259" key="1">
    <source>
        <dbReference type="Pfam" id="PF01610"/>
    </source>
</evidence>
<dbReference type="RefSeq" id="WP_007897330.1">
    <property type="nucleotide sequence ID" value="NZ_JH379372.1"/>
</dbReference>
<dbReference type="PANTHER" id="PTHR33498">
    <property type="entry name" value="TRANSPOSASE FOR INSERTION SEQUENCE ELEMENT IS1557"/>
    <property type="match status" value="1"/>
</dbReference>
<evidence type="ECO:0000313" key="2">
    <source>
        <dbReference type="EMBL" id="EHJ41795.1"/>
    </source>
</evidence>
<dbReference type="Proteomes" id="UP000004407">
    <property type="component" value="Unassembled WGS sequence"/>
</dbReference>
<dbReference type="PANTHER" id="PTHR33498:SF1">
    <property type="entry name" value="TRANSPOSASE FOR INSERTION SEQUENCE ELEMENT IS1557"/>
    <property type="match status" value="1"/>
</dbReference>
<dbReference type="Pfam" id="PF01610">
    <property type="entry name" value="DDE_Tnp_ISL3"/>
    <property type="match status" value="1"/>
</dbReference>
<gene>
    <name evidence="2" type="ORF">HMPREF0673_00394</name>
</gene>
<name>G6AUV9_9BACT</name>
<proteinExistence type="predicted"/>
<reference evidence="2 3" key="1">
    <citation type="submission" date="2011-08" db="EMBL/GenBank/DDBJ databases">
        <authorList>
            <person name="Weinstock G."/>
            <person name="Sodergren E."/>
            <person name="Clifton S."/>
            <person name="Fulton L."/>
            <person name="Fulton B."/>
            <person name="Courtney L."/>
            <person name="Fronick C."/>
            <person name="Harrison M."/>
            <person name="Strong C."/>
            <person name="Farmer C."/>
            <person name="Delahaunty K."/>
            <person name="Markovic C."/>
            <person name="Hall O."/>
            <person name="Minx P."/>
            <person name="Tomlinson C."/>
            <person name="Mitreva M."/>
            <person name="Hou S."/>
            <person name="Chen J."/>
            <person name="Wollam A."/>
            <person name="Pepin K.H."/>
            <person name="Johnson M."/>
            <person name="Bhonagiri V."/>
            <person name="Zhang X."/>
            <person name="Suruliraj S."/>
            <person name="Warren W."/>
            <person name="Chinwalla A."/>
            <person name="Mardis E.R."/>
            <person name="Wilson R.K."/>
        </authorList>
    </citation>
    <scope>NUCLEOTIDE SEQUENCE [LARGE SCALE GENOMIC DNA]</scope>
    <source>
        <strain evidence="2 3">DSM 18206</strain>
    </source>
</reference>
<comment type="caution">
    <text evidence="2">The sequence shown here is derived from an EMBL/GenBank/DDBJ whole genome shotgun (WGS) entry which is preliminary data.</text>
</comment>
<evidence type="ECO:0000313" key="3">
    <source>
        <dbReference type="Proteomes" id="UP000004407"/>
    </source>
</evidence>